<feature type="region of interest" description="Disordered" evidence="1">
    <location>
        <begin position="60"/>
        <end position="83"/>
    </location>
</feature>
<proteinExistence type="predicted"/>
<accession>A0A0M7AP25</accession>
<gene>
    <name evidence="3" type="ORF">LAX5112_04735</name>
</gene>
<organism evidence="3 4">
    <name type="scientific">Roseibium alexandrii</name>
    <dbReference type="NCBI Taxonomy" id="388408"/>
    <lineage>
        <taxon>Bacteria</taxon>
        <taxon>Pseudomonadati</taxon>
        <taxon>Pseudomonadota</taxon>
        <taxon>Alphaproteobacteria</taxon>
        <taxon>Hyphomicrobiales</taxon>
        <taxon>Stappiaceae</taxon>
        <taxon>Roseibium</taxon>
    </lineage>
</organism>
<keyword evidence="2" id="KW-1133">Transmembrane helix</keyword>
<name>A0A0M7AP25_9HYPH</name>
<keyword evidence="4" id="KW-1185">Reference proteome</keyword>
<keyword evidence="2" id="KW-0812">Transmembrane</keyword>
<sequence length="83" mass="8877">MTHTHAKSADYKTQDPEIQTANRKRSRDLQDARPLLQAICLGIFLAAILTAAAAIAGSEARDMTTPGTTIPALTHPLHSELGN</sequence>
<dbReference type="OrthoDB" id="9960848at2"/>
<feature type="transmembrane region" description="Helical" evidence="2">
    <location>
        <begin position="35"/>
        <end position="56"/>
    </location>
</feature>
<feature type="region of interest" description="Disordered" evidence="1">
    <location>
        <begin position="1"/>
        <end position="29"/>
    </location>
</feature>
<dbReference type="RefSeq" id="WP_055673906.1">
    <property type="nucleotide sequence ID" value="NZ_CXWD01000029.1"/>
</dbReference>
<keyword evidence="2" id="KW-0472">Membrane</keyword>
<dbReference type="EMBL" id="CXWD01000029">
    <property type="protein sequence ID" value="CTQ76878.1"/>
    <property type="molecule type" value="Genomic_DNA"/>
</dbReference>
<evidence type="ECO:0000256" key="2">
    <source>
        <dbReference type="SAM" id="Phobius"/>
    </source>
</evidence>
<evidence type="ECO:0000313" key="4">
    <source>
        <dbReference type="Proteomes" id="UP000053235"/>
    </source>
</evidence>
<dbReference type="AlphaFoldDB" id="A0A0M7AP25"/>
<evidence type="ECO:0000256" key="1">
    <source>
        <dbReference type="SAM" id="MobiDB-lite"/>
    </source>
</evidence>
<dbReference type="Proteomes" id="UP000053235">
    <property type="component" value="Unassembled WGS sequence"/>
</dbReference>
<dbReference type="STRING" id="388408.LAX5112_04735"/>
<reference evidence="4" key="1">
    <citation type="submission" date="2015-07" db="EMBL/GenBank/DDBJ databases">
        <authorList>
            <person name="Rodrigo-Torres Lidia"/>
            <person name="Arahal R.David."/>
        </authorList>
    </citation>
    <scope>NUCLEOTIDE SEQUENCE [LARGE SCALE GENOMIC DNA]</scope>
    <source>
        <strain evidence="4">CECT 5112</strain>
    </source>
</reference>
<evidence type="ECO:0000313" key="3">
    <source>
        <dbReference type="EMBL" id="CTQ76878.1"/>
    </source>
</evidence>
<protein>
    <submittedName>
        <fullName evidence="3">Uncharacterized protein</fullName>
    </submittedName>
</protein>